<protein>
    <submittedName>
        <fullName evidence="10">Methyl-accepting chemotaxis protein I (Serine chemoreceptor protein)</fullName>
    </submittedName>
</protein>
<evidence type="ECO:0000313" key="10">
    <source>
        <dbReference type="EMBL" id="KDE39111.1"/>
    </source>
</evidence>
<comment type="similarity">
    <text evidence="4">Belongs to the methyl-accepting chemotaxis (MCP) protein family.</text>
</comment>
<keyword evidence="2" id="KW-0488">Methylation</keyword>
<name>A0A063Y2W0_9GAMM</name>
<feature type="region of interest" description="Disordered" evidence="7">
    <location>
        <begin position="475"/>
        <end position="495"/>
    </location>
</feature>
<keyword evidence="11" id="KW-1185">Reference proteome</keyword>
<dbReference type="FunFam" id="1.10.287.950:FF:000001">
    <property type="entry name" value="Methyl-accepting chemotaxis sensory transducer"/>
    <property type="match status" value="1"/>
</dbReference>
<dbReference type="InterPro" id="IPR024478">
    <property type="entry name" value="HlyB_4HB_MCP"/>
</dbReference>
<dbReference type="CDD" id="cd06225">
    <property type="entry name" value="HAMP"/>
    <property type="match status" value="2"/>
</dbReference>
<dbReference type="SMART" id="SM00304">
    <property type="entry name" value="HAMP"/>
    <property type="match status" value="3"/>
</dbReference>
<organism evidence="10 11">
    <name type="scientific">Nitrincola lacisaponensis</name>
    <dbReference type="NCBI Taxonomy" id="267850"/>
    <lineage>
        <taxon>Bacteria</taxon>
        <taxon>Pseudomonadati</taxon>
        <taxon>Pseudomonadota</taxon>
        <taxon>Gammaproteobacteria</taxon>
        <taxon>Oceanospirillales</taxon>
        <taxon>Oceanospirillaceae</taxon>
        <taxon>Nitrincola</taxon>
    </lineage>
</organism>
<dbReference type="Pfam" id="PF18947">
    <property type="entry name" value="HAMP_2"/>
    <property type="match status" value="1"/>
</dbReference>
<dbReference type="InterPro" id="IPR004089">
    <property type="entry name" value="MCPsignal_dom"/>
</dbReference>
<dbReference type="InterPro" id="IPR003660">
    <property type="entry name" value="HAMP_dom"/>
</dbReference>
<dbReference type="Gene3D" id="1.20.120.1530">
    <property type="match status" value="1"/>
</dbReference>
<dbReference type="PROSITE" id="PS50885">
    <property type="entry name" value="HAMP"/>
    <property type="match status" value="3"/>
</dbReference>
<dbReference type="PANTHER" id="PTHR43531:SF14">
    <property type="entry name" value="METHYL-ACCEPTING CHEMOTAXIS PROTEIN I-RELATED"/>
    <property type="match status" value="1"/>
</dbReference>
<dbReference type="Pfam" id="PF00672">
    <property type="entry name" value="HAMP"/>
    <property type="match status" value="1"/>
</dbReference>
<keyword evidence="6" id="KW-0175">Coiled coil</keyword>
<dbReference type="SMART" id="SM00283">
    <property type="entry name" value="MA"/>
    <property type="match status" value="1"/>
</dbReference>
<comment type="subcellular location">
    <subcellularLocation>
        <location evidence="1">Membrane</location>
    </subcellularLocation>
</comment>
<dbReference type="SUPFAM" id="SSF58104">
    <property type="entry name" value="Methyl-accepting chemotaxis protein (MCP) signaling domain"/>
    <property type="match status" value="1"/>
</dbReference>
<evidence type="ECO:0000256" key="7">
    <source>
        <dbReference type="SAM" id="MobiDB-lite"/>
    </source>
</evidence>
<dbReference type="InterPro" id="IPR051310">
    <property type="entry name" value="MCP_chemotaxis"/>
</dbReference>
<reference evidence="10 11" key="1">
    <citation type="journal article" date="2005" name="Int. J. Syst. Evol. Microbiol.">
        <title>Nitrincola lacisaponensis gen. nov., sp. nov., a novel alkaliphilic bacterium isolated from an alkaline, saline lake.</title>
        <authorList>
            <person name="Dimitriu P.A."/>
            <person name="Shukla S.K."/>
            <person name="Conradt J."/>
            <person name="Marquez M.C."/>
            <person name="Ventosa A."/>
            <person name="Maglia A."/>
            <person name="Peyton B.M."/>
            <person name="Pinkart H.C."/>
            <person name="Mormile M.R."/>
        </authorList>
    </citation>
    <scope>NUCLEOTIDE SEQUENCE [LARGE SCALE GENOMIC DNA]</scope>
    <source>
        <strain evidence="10 11">4CA</strain>
    </source>
</reference>
<dbReference type="PANTHER" id="PTHR43531">
    <property type="entry name" value="PROTEIN ICFG"/>
    <property type="match status" value="1"/>
</dbReference>
<dbReference type="GO" id="GO:0007165">
    <property type="term" value="P:signal transduction"/>
    <property type="evidence" value="ECO:0007669"/>
    <property type="project" value="UniProtKB-KW"/>
</dbReference>
<dbReference type="OrthoDB" id="9765776at2"/>
<evidence type="ECO:0000256" key="4">
    <source>
        <dbReference type="ARBA" id="ARBA00029447"/>
    </source>
</evidence>
<evidence type="ECO:0000256" key="6">
    <source>
        <dbReference type="SAM" id="Coils"/>
    </source>
</evidence>
<keyword evidence="3 5" id="KW-0807">Transducer</keyword>
<keyword evidence="10" id="KW-0675">Receptor</keyword>
<dbReference type="RefSeq" id="WP_051632748.1">
    <property type="nucleotide sequence ID" value="NZ_JBKBNO010000002.1"/>
</dbReference>
<evidence type="ECO:0000259" key="8">
    <source>
        <dbReference type="PROSITE" id="PS50111"/>
    </source>
</evidence>
<evidence type="ECO:0000259" key="9">
    <source>
        <dbReference type="PROSITE" id="PS50885"/>
    </source>
</evidence>
<feature type="domain" description="HAMP" evidence="9">
    <location>
        <begin position="222"/>
        <end position="275"/>
    </location>
</feature>
<dbReference type="PROSITE" id="PS50111">
    <property type="entry name" value="CHEMOTAXIS_TRANSDUC_2"/>
    <property type="match status" value="1"/>
</dbReference>
<dbReference type="PATRIC" id="fig|267850.7.peg.2208"/>
<dbReference type="Gene3D" id="1.10.287.950">
    <property type="entry name" value="Methyl-accepting chemotaxis protein"/>
    <property type="match status" value="1"/>
</dbReference>
<feature type="domain" description="HAMP" evidence="9">
    <location>
        <begin position="280"/>
        <end position="321"/>
    </location>
</feature>
<dbReference type="CDD" id="cd11386">
    <property type="entry name" value="MCP_signal"/>
    <property type="match status" value="1"/>
</dbReference>
<gene>
    <name evidence="10" type="ORF">ADINL_2240</name>
</gene>
<dbReference type="Gene3D" id="6.10.340.10">
    <property type="match status" value="1"/>
</dbReference>
<evidence type="ECO:0000256" key="2">
    <source>
        <dbReference type="ARBA" id="ARBA00022481"/>
    </source>
</evidence>
<dbReference type="GO" id="GO:0005886">
    <property type="term" value="C:plasma membrane"/>
    <property type="evidence" value="ECO:0007669"/>
    <property type="project" value="TreeGrafter"/>
</dbReference>
<evidence type="ECO:0000313" key="11">
    <source>
        <dbReference type="Proteomes" id="UP000027318"/>
    </source>
</evidence>
<dbReference type="GO" id="GO:0006935">
    <property type="term" value="P:chemotaxis"/>
    <property type="evidence" value="ECO:0007669"/>
    <property type="project" value="UniProtKB-KW"/>
</dbReference>
<feature type="region of interest" description="Disordered" evidence="7">
    <location>
        <begin position="710"/>
        <end position="740"/>
    </location>
</feature>
<dbReference type="Pfam" id="PF12729">
    <property type="entry name" value="4HB_MCP_1"/>
    <property type="match status" value="1"/>
</dbReference>
<dbReference type="Proteomes" id="UP000027318">
    <property type="component" value="Unassembled WGS sequence"/>
</dbReference>
<evidence type="ECO:0000256" key="5">
    <source>
        <dbReference type="PROSITE-ProRule" id="PRU00284"/>
    </source>
</evidence>
<accession>A0A063Y2W0</accession>
<dbReference type="SUPFAM" id="SSF158472">
    <property type="entry name" value="HAMP domain-like"/>
    <property type="match status" value="1"/>
</dbReference>
<feature type="domain" description="HAMP" evidence="9">
    <location>
        <begin position="405"/>
        <end position="457"/>
    </location>
</feature>
<comment type="caution">
    <text evidence="10">The sequence shown here is derived from an EMBL/GenBank/DDBJ whole genome shotgun (WGS) entry which is preliminary data.</text>
</comment>
<feature type="coiled-coil region" evidence="6">
    <location>
        <begin position="662"/>
        <end position="700"/>
    </location>
</feature>
<dbReference type="AlphaFoldDB" id="A0A063Y2W0"/>
<sequence length="740" mass="79633">MTIKAKISAGFAAVALIALVLGGLGYWGAVRSEATVSELGERRLPAVQIVLEMQVALNDVVTGFRTLMDQTADSTARERQYQAIQNGREAYRALVSRYDALPKSAQEAQAWQVFQTTLPDWLAANNAIMELHQQLDERRRNNPLAYVEDLQRRIAEETMGETLRYQESALEALDRVVRLNMQAASQQVESSLHQAVILERVSLLAMLLGVLLAAVLGVVITRGITRPLGLLVETVERVRDSGDFNLQVSYAQKDEIGQVISAFNTLLDAQKHALEEANLTVEALAAGDFSAARIQGDYAGDLDTLKQGVNRSAESIRVTMDELSKVMQAIRQGEFSVSINPALVRGDYRRMLENAALGMQQLKGSVSGIVSVMTHVAQGEFAHQVDAEASGEMLQLKNMINQTVDSLETAFAEIRRVMQALSQGDLTDRVQGEYPGDLGVLAQAANTTASQLADVIQRIHQAVENVNTAATEISAGNTDLSQRTEEQASSLEETASSMEELTSTVRQNADNARQANLLAGQANQVAEAGGVKVQEAVATMHELTNSSEKITNIISVIDGIAFQTNILALNAAVEAARAGEQGRGFAVVAGEVRTLAQRSAAAAKEIQALIKEDGEIVEQGSKLVQEAGDAMQAILDSVRQVTDLMGEISAASEEQSQGIEQINQAVVQMDDVTQQNAALVEEAAAAAESLEEQAVTLAEAVSVFRLASTANPRGLPRPPATVKRVPQLPPSADADDWEAF</sequence>
<dbReference type="Pfam" id="PF00015">
    <property type="entry name" value="MCPsignal"/>
    <property type="match status" value="1"/>
</dbReference>
<feature type="domain" description="Methyl-accepting transducer" evidence="8">
    <location>
        <begin position="462"/>
        <end position="691"/>
    </location>
</feature>
<proteinExistence type="inferred from homology"/>
<evidence type="ECO:0000256" key="1">
    <source>
        <dbReference type="ARBA" id="ARBA00004370"/>
    </source>
</evidence>
<dbReference type="GO" id="GO:0004888">
    <property type="term" value="F:transmembrane signaling receptor activity"/>
    <property type="evidence" value="ECO:0007669"/>
    <property type="project" value="TreeGrafter"/>
</dbReference>
<dbReference type="STRING" id="267850.ADINL_2240"/>
<dbReference type="EMBL" id="JMSZ01000032">
    <property type="protein sequence ID" value="KDE39111.1"/>
    <property type="molecule type" value="Genomic_DNA"/>
</dbReference>
<evidence type="ECO:0000256" key="3">
    <source>
        <dbReference type="ARBA" id="ARBA00023224"/>
    </source>
</evidence>